<dbReference type="Proteomes" id="UP000294513">
    <property type="component" value="Unassembled WGS sequence"/>
</dbReference>
<feature type="domain" description="Peptidoglycan binding-like" evidence="2">
    <location>
        <begin position="131"/>
        <end position="185"/>
    </location>
</feature>
<gene>
    <name evidence="3" type="ORF">E1298_15555</name>
</gene>
<organism evidence="3 4">
    <name type="scientific">Actinomadura rubrisoli</name>
    <dbReference type="NCBI Taxonomy" id="2530368"/>
    <lineage>
        <taxon>Bacteria</taxon>
        <taxon>Bacillati</taxon>
        <taxon>Actinomycetota</taxon>
        <taxon>Actinomycetes</taxon>
        <taxon>Streptosporangiales</taxon>
        <taxon>Thermomonosporaceae</taxon>
        <taxon>Actinomadura</taxon>
    </lineage>
</organism>
<protein>
    <submittedName>
        <fullName evidence="3">Peptidoglycan-binding protein</fullName>
    </submittedName>
</protein>
<name>A0A4R5BRE2_9ACTN</name>
<proteinExistence type="predicted"/>
<dbReference type="EMBL" id="SMKU01000067">
    <property type="protein sequence ID" value="TDD88023.1"/>
    <property type="molecule type" value="Genomic_DNA"/>
</dbReference>
<evidence type="ECO:0000313" key="3">
    <source>
        <dbReference type="EMBL" id="TDD88023.1"/>
    </source>
</evidence>
<accession>A0A4R5BRE2</accession>
<dbReference type="RefSeq" id="WP_131893741.1">
    <property type="nucleotide sequence ID" value="NZ_SMKU01000067.1"/>
</dbReference>
<comment type="caution">
    <text evidence="3">The sequence shown here is derived from an EMBL/GenBank/DDBJ whole genome shotgun (WGS) entry which is preliminary data.</text>
</comment>
<dbReference type="InterPro" id="IPR002477">
    <property type="entry name" value="Peptidoglycan-bd-like"/>
</dbReference>
<dbReference type="SUPFAM" id="SSF47090">
    <property type="entry name" value="PGBD-like"/>
    <property type="match status" value="2"/>
</dbReference>
<dbReference type="OrthoDB" id="3680517at2"/>
<sequence>MTVVSHAAIGLAAIALAAGTGLGAAGAAHADGPTDPVVTRAIEAAPWVELKVGDRGYRVAAVRCFLTQWGFFNGCAPGTPGGDEYTADFAEAVKRYQRARDLPDTGVIDAGTWVVIRTDFGVLKLNDRRTNQIKGAQYALKVLLPRPGLKVDGKYGPDTAKAVRDFQAKKGIGVDGDFGPLTFKAAFDSKAEARGIPGR</sequence>
<evidence type="ECO:0000256" key="1">
    <source>
        <dbReference type="SAM" id="SignalP"/>
    </source>
</evidence>
<dbReference type="Pfam" id="PF01471">
    <property type="entry name" value="PG_binding_1"/>
    <property type="match status" value="2"/>
</dbReference>
<evidence type="ECO:0000259" key="2">
    <source>
        <dbReference type="Pfam" id="PF01471"/>
    </source>
</evidence>
<keyword evidence="1" id="KW-0732">Signal</keyword>
<evidence type="ECO:0000313" key="4">
    <source>
        <dbReference type="Proteomes" id="UP000294513"/>
    </source>
</evidence>
<dbReference type="Gene3D" id="1.10.101.10">
    <property type="entry name" value="PGBD-like superfamily/PGBD"/>
    <property type="match status" value="2"/>
</dbReference>
<keyword evidence="4" id="KW-1185">Reference proteome</keyword>
<dbReference type="InterPro" id="IPR036365">
    <property type="entry name" value="PGBD-like_sf"/>
</dbReference>
<feature type="chain" id="PRO_5021000813" evidence="1">
    <location>
        <begin position="31"/>
        <end position="199"/>
    </location>
</feature>
<dbReference type="AlphaFoldDB" id="A0A4R5BRE2"/>
<reference evidence="3 4" key="1">
    <citation type="submission" date="2019-03" db="EMBL/GenBank/DDBJ databases">
        <title>Draft genome sequences of novel Actinobacteria.</title>
        <authorList>
            <person name="Sahin N."/>
            <person name="Ay H."/>
            <person name="Saygin H."/>
        </authorList>
    </citation>
    <scope>NUCLEOTIDE SEQUENCE [LARGE SCALE GENOMIC DNA]</scope>
    <source>
        <strain evidence="3 4">H3C3</strain>
    </source>
</reference>
<dbReference type="InterPro" id="IPR036366">
    <property type="entry name" value="PGBDSf"/>
</dbReference>
<feature type="domain" description="Peptidoglycan binding-like" evidence="2">
    <location>
        <begin position="56"/>
        <end position="114"/>
    </location>
</feature>
<feature type="signal peptide" evidence="1">
    <location>
        <begin position="1"/>
        <end position="30"/>
    </location>
</feature>